<accession>A0A6A6E7Z1</accession>
<dbReference type="EMBL" id="ML994628">
    <property type="protein sequence ID" value="KAF2187135.1"/>
    <property type="molecule type" value="Genomic_DNA"/>
</dbReference>
<dbReference type="AlphaFoldDB" id="A0A6A6E7Z1"/>
<name>A0A6A6E7Z1_9PEZI</name>
<sequence length="301" mass="34568">MAFEDGLFWDEEPKHSVKEALALRSDLKDEIKAAIKDVSHSDEEDAKWLEKMEDSPEYVPRMLWRMGRGEKPYDSQPALTHLHSIVWAHDDNKYEGSLAAGCFAIPSVRAVYLHRMSSYDDSSTADKRLSMIEHGSSACAHTEMHDCRLNEADIGNTDFGVIRDALQAHHEDLEDFWLDYGLEGIEWLEEVDNIAPMWTFKDFSKLRRFRIAPDFIFGANPSQVEEQDRDKWLLDFLPSSIKIIQLAHCDEYREILFKALEHLLVNNHTRVPSLSEMTLEITVLAISSLRFSGLLIALGCR</sequence>
<gene>
    <name evidence="1" type="ORF">K469DRAFT_686334</name>
</gene>
<dbReference type="Proteomes" id="UP000800200">
    <property type="component" value="Unassembled WGS sequence"/>
</dbReference>
<dbReference type="OrthoDB" id="5130616at2759"/>
<keyword evidence="2" id="KW-1185">Reference proteome</keyword>
<organism evidence="1 2">
    <name type="scientific">Zopfia rhizophila CBS 207.26</name>
    <dbReference type="NCBI Taxonomy" id="1314779"/>
    <lineage>
        <taxon>Eukaryota</taxon>
        <taxon>Fungi</taxon>
        <taxon>Dikarya</taxon>
        <taxon>Ascomycota</taxon>
        <taxon>Pezizomycotina</taxon>
        <taxon>Dothideomycetes</taxon>
        <taxon>Dothideomycetes incertae sedis</taxon>
        <taxon>Zopfiaceae</taxon>
        <taxon>Zopfia</taxon>
    </lineage>
</organism>
<evidence type="ECO:0000313" key="1">
    <source>
        <dbReference type="EMBL" id="KAF2187135.1"/>
    </source>
</evidence>
<proteinExistence type="predicted"/>
<protein>
    <submittedName>
        <fullName evidence="1">Uncharacterized protein</fullName>
    </submittedName>
</protein>
<evidence type="ECO:0000313" key="2">
    <source>
        <dbReference type="Proteomes" id="UP000800200"/>
    </source>
</evidence>
<reference evidence="1" key="1">
    <citation type="journal article" date="2020" name="Stud. Mycol.">
        <title>101 Dothideomycetes genomes: a test case for predicting lifestyles and emergence of pathogens.</title>
        <authorList>
            <person name="Haridas S."/>
            <person name="Albert R."/>
            <person name="Binder M."/>
            <person name="Bloem J."/>
            <person name="Labutti K."/>
            <person name="Salamov A."/>
            <person name="Andreopoulos B."/>
            <person name="Baker S."/>
            <person name="Barry K."/>
            <person name="Bills G."/>
            <person name="Bluhm B."/>
            <person name="Cannon C."/>
            <person name="Castanera R."/>
            <person name="Culley D."/>
            <person name="Daum C."/>
            <person name="Ezra D."/>
            <person name="Gonzalez J."/>
            <person name="Henrissat B."/>
            <person name="Kuo A."/>
            <person name="Liang C."/>
            <person name="Lipzen A."/>
            <person name="Lutzoni F."/>
            <person name="Magnuson J."/>
            <person name="Mondo S."/>
            <person name="Nolan M."/>
            <person name="Ohm R."/>
            <person name="Pangilinan J."/>
            <person name="Park H.-J."/>
            <person name="Ramirez L."/>
            <person name="Alfaro M."/>
            <person name="Sun H."/>
            <person name="Tritt A."/>
            <person name="Yoshinaga Y."/>
            <person name="Zwiers L.-H."/>
            <person name="Turgeon B."/>
            <person name="Goodwin S."/>
            <person name="Spatafora J."/>
            <person name="Crous P."/>
            <person name="Grigoriev I."/>
        </authorList>
    </citation>
    <scope>NUCLEOTIDE SEQUENCE</scope>
    <source>
        <strain evidence="1">CBS 207.26</strain>
    </source>
</reference>